<evidence type="ECO:0000256" key="10">
    <source>
        <dbReference type="ARBA" id="ARBA00038112"/>
    </source>
</evidence>
<dbReference type="Proteomes" id="UP000242457">
    <property type="component" value="Unassembled WGS sequence"/>
</dbReference>
<feature type="domain" description="XPG N-terminal" evidence="13">
    <location>
        <begin position="1"/>
        <end position="95"/>
    </location>
</feature>
<feature type="domain" description="XPG-I" evidence="12">
    <location>
        <begin position="121"/>
        <end position="198"/>
    </location>
</feature>
<keyword evidence="6" id="KW-0378">Hydrolase</keyword>
<dbReference type="Pfam" id="PF18704">
    <property type="entry name" value="Chromo_2"/>
    <property type="match status" value="1"/>
</dbReference>
<dbReference type="GO" id="GO:0046872">
    <property type="term" value="F:metal ion binding"/>
    <property type="evidence" value="ECO:0007669"/>
    <property type="project" value="UniProtKB-KW"/>
</dbReference>
<dbReference type="AlphaFoldDB" id="A0A2A3EJF1"/>
<comment type="similarity">
    <text evidence="10">Belongs to the XPG/RAD2 endonuclease family. GEN subfamily.</text>
</comment>
<evidence type="ECO:0000256" key="8">
    <source>
        <dbReference type="ARBA" id="ARBA00023204"/>
    </source>
</evidence>
<dbReference type="SMART" id="SM00484">
    <property type="entry name" value="XPGI"/>
    <property type="match status" value="1"/>
</dbReference>
<keyword evidence="2" id="KW-0540">Nuclease</keyword>
<keyword evidence="3" id="KW-0479">Metal-binding</keyword>
<dbReference type="FunFam" id="1.10.150.20:FF:000030">
    <property type="entry name" value="Flap endonuclease GEN-like 1"/>
    <property type="match status" value="1"/>
</dbReference>
<feature type="region of interest" description="Disordered" evidence="11">
    <location>
        <begin position="477"/>
        <end position="505"/>
    </location>
</feature>
<evidence type="ECO:0000256" key="11">
    <source>
        <dbReference type="SAM" id="MobiDB-lite"/>
    </source>
</evidence>
<dbReference type="SUPFAM" id="SSF88723">
    <property type="entry name" value="PIN domain-like"/>
    <property type="match status" value="1"/>
</dbReference>
<dbReference type="CDD" id="cd09869">
    <property type="entry name" value="PIN_GEN1"/>
    <property type="match status" value="1"/>
</dbReference>
<keyword evidence="8" id="KW-0234">DNA repair</keyword>
<dbReference type="InterPro" id="IPR036279">
    <property type="entry name" value="5-3_exonuclease_C_sf"/>
</dbReference>
<dbReference type="InterPro" id="IPR006086">
    <property type="entry name" value="XPG-I_dom"/>
</dbReference>
<reference evidence="14 15" key="1">
    <citation type="submission" date="2014-07" db="EMBL/GenBank/DDBJ databases">
        <title>Genomic and transcriptomic analysis on Apis cerana provide comprehensive insights into honey bee biology.</title>
        <authorList>
            <person name="Diao Q."/>
            <person name="Sun L."/>
            <person name="Zheng H."/>
            <person name="Zheng H."/>
            <person name="Xu S."/>
            <person name="Wang S."/>
            <person name="Zeng Z."/>
            <person name="Hu F."/>
            <person name="Su S."/>
            <person name="Wu J."/>
        </authorList>
    </citation>
    <scope>NUCLEOTIDE SEQUENCE [LARGE SCALE GENOMIC DNA]</scope>
    <source>
        <tissue evidence="14">Pupae without intestine</tissue>
    </source>
</reference>
<evidence type="ECO:0000313" key="15">
    <source>
        <dbReference type="Proteomes" id="UP000242457"/>
    </source>
</evidence>
<dbReference type="PANTHER" id="PTHR11081:SF70">
    <property type="entry name" value="FLAP ENDONUCLEASE GEN HOMOLOG 1"/>
    <property type="match status" value="1"/>
</dbReference>
<protein>
    <submittedName>
        <fullName evidence="14">Flap endonuclease GEN</fullName>
    </submittedName>
</protein>
<evidence type="ECO:0000256" key="3">
    <source>
        <dbReference type="ARBA" id="ARBA00022723"/>
    </source>
</evidence>
<dbReference type="Pfam" id="PF00752">
    <property type="entry name" value="XPG_N"/>
    <property type="match status" value="1"/>
</dbReference>
<evidence type="ECO:0000259" key="12">
    <source>
        <dbReference type="SMART" id="SM00484"/>
    </source>
</evidence>
<dbReference type="GO" id="GO:0008821">
    <property type="term" value="F:crossover junction DNA endonuclease activity"/>
    <property type="evidence" value="ECO:0007669"/>
    <property type="project" value="UniProtKB-ARBA"/>
</dbReference>
<dbReference type="GO" id="GO:0000400">
    <property type="term" value="F:four-way junction DNA binding"/>
    <property type="evidence" value="ECO:0007669"/>
    <property type="project" value="TreeGrafter"/>
</dbReference>
<name>A0A2A3EJF1_APICC</name>
<accession>A0A2A3EJF1</accession>
<dbReference type="Pfam" id="PF00867">
    <property type="entry name" value="XPG_I"/>
    <property type="match status" value="1"/>
</dbReference>
<evidence type="ECO:0000313" key="14">
    <source>
        <dbReference type="EMBL" id="PBC31828.1"/>
    </source>
</evidence>
<dbReference type="EMBL" id="KZ288227">
    <property type="protein sequence ID" value="PBC31828.1"/>
    <property type="molecule type" value="Genomic_DNA"/>
</dbReference>
<keyword evidence="7" id="KW-0460">Magnesium</keyword>
<organism evidence="14 15">
    <name type="scientific">Apis cerana cerana</name>
    <name type="common">Oriental honeybee</name>
    <dbReference type="NCBI Taxonomy" id="94128"/>
    <lineage>
        <taxon>Eukaryota</taxon>
        <taxon>Metazoa</taxon>
        <taxon>Ecdysozoa</taxon>
        <taxon>Arthropoda</taxon>
        <taxon>Hexapoda</taxon>
        <taxon>Insecta</taxon>
        <taxon>Pterygota</taxon>
        <taxon>Neoptera</taxon>
        <taxon>Endopterygota</taxon>
        <taxon>Hymenoptera</taxon>
        <taxon>Apocrita</taxon>
        <taxon>Aculeata</taxon>
        <taxon>Apoidea</taxon>
        <taxon>Anthophila</taxon>
        <taxon>Apidae</taxon>
        <taxon>Apis</taxon>
    </lineage>
</organism>
<evidence type="ECO:0000256" key="1">
    <source>
        <dbReference type="ARBA" id="ARBA00001946"/>
    </source>
</evidence>
<evidence type="ECO:0000256" key="6">
    <source>
        <dbReference type="ARBA" id="ARBA00022801"/>
    </source>
</evidence>
<evidence type="ECO:0000256" key="5">
    <source>
        <dbReference type="ARBA" id="ARBA00022763"/>
    </source>
</evidence>
<dbReference type="PRINTS" id="PR00853">
    <property type="entry name" value="XPGRADSUPER"/>
</dbReference>
<evidence type="ECO:0000256" key="9">
    <source>
        <dbReference type="ARBA" id="ARBA00023242"/>
    </source>
</evidence>
<keyword evidence="4 14" id="KW-0255">Endonuclease</keyword>
<dbReference type="STRING" id="94128.A0A2A3EJF1"/>
<evidence type="ECO:0000256" key="4">
    <source>
        <dbReference type="ARBA" id="ARBA00022759"/>
    </source>
</evidence>
<keyword evidence="5" id="KW-0227">DNA damage</keyword>
<comment type="cofactor">
    <cofactor evidence="1">
        <name>Mg(2+)</name>
        <dbReference type="ChEBI" id="CHEBI:18420"/>
    </cofactor>
</comment>
<dbReference type="GO" id="GO:0006281">
    <property type="term" value="P:DNA repair"/>
    <property type="evidence" value="ECO:0007669"/>
    <property type="project" value="UniProtKB-KW"/>
</dbReference>
<gene>
    <name evidence="14" type="ORF">APICC_08025</name>
</gene>
<dbReference type="Gene3D" id="1.10.150.20">
    <property type="entry name" value="5' to 3' exonuclease, C-terminal subdomain"/>
    <property type="match status" value="1"/>
</dbReference>
<dbReference type="PANTHER" id="PTHR11081">
    <property type="entry name" value="FLAP ENDONUCLEASE FAMILY MEMBER"/>
    <property type="match status" value="1"/>
</dbReference>
<dbReference type="InterPro" id="IPR041012">
    <property type="entry name" value="GEN_chromo"/>
</dbReference>
<dbReference type="InterPro" id="IPR029060">
    <property type="entry name" value="PIN-like_dom_sf"/>
</dbReference>
<dbReference type="SMART" id="SM00485">
    <property type="entry name" value="XPGN"/>
    <property type="match status" value="1"/>
</dbReference>
<dbReference type="InterPro" id="IPR006084">
    <property type="entry name" value="XPG/Rad2"/>
</dbReference>
<keyword evidence="9" id="KW-0539">Nucleus</keyword>
<dbReference type="OrthoDB" id="2959108at2759"/>
<dbReference type="GO" id="GO:0017108">
    <property type="term" value="F:5'-flap endonuclease activity"/>
    <property type="evidence" value="ECO:0007669"/>
    <property type="project" value="TreeGrafter"/>
</dbReference>
<evidence type="ECO:0000259" key="13">
    <source>
        <dbReference type="SMART" id="SM00485"/>
    </source>
</evidence>
<evidence type="ECO:0000256" key="2">
    <source>
        <dbReference type="ARBA" id="ARBA00022722"/>
    </source>
</evidence>
<sequence length="737" mass="85306">MGVKDLWNILSPLCERKPLFELQGKTIAIDLSCWVVDSQTIVDHYVQPKMYLRNLYFRTVFLLMQGILPVFVLEGKAPALKYNTIAKRNDIRSGFQEKKSIQKKGRTQFKKILNECKEMLEYMGLACVQGHGEAEAMCAYLNEDGLVDGCISQDSDCFLYGAKVVYRNFCTSAQGNRGGTGGAVDEYRLEKIEKVLQLGRNKMIALALLCGCDYDDGLNGVGKEAAMKLFKIVENKDIIERIKSWKTDTSLDHKEAELLNSNLCSSCGHSGKIQKHTKSGCIDCGTVVKCSNFYREKKALLLNEITLRKKALLVENFPNQELIDEYLLRKDPVPKKIDIQWKQPHVNEFIAFMERHLSWEPHYAFEKIFPLATRWQLIHLPNISAENRLVIHDLYIPKAIKKIRNIRSVASYEIIWKTDHSTIKKIKDYMALDNESDEINVDILSELTSIEPQNAVQKCYPELVEIFENARNVKVKKRQPKSKVKNITDGNGKRKAEKRRQKKTEKVLTNVENNRKIDDFIMKDNPISLEESFRRISITPKRSKMLDCPQEKKNQEKNDKIKRGPQFDKILQLENMNSKLNNTLDRMFNELSPDDFISDNDHDLNMSEIIDNICNQKIFQYNIKEDMHILIDENNLCEKDAKILKTIDNVNNFQSEFKEYSKNNINCDQIDEFADINESYIPLNQRINYKETVFQNTSTPINARFSLGFDALMDDTNPKNQFVTFLMKNFDPVHSIF</sequence>
<proteinExistence type="inferred from homology"/>
<feature type="compositionally biased region" description="Basic residues" evidence="11">
    <location>
        <begin position="493"/>
        <end position="503"/>
    </location>
</feature>
<dbReference type="InterPro" id="IPR006085">
    <property type="entry name" value="XPG_DNA_repair_N"/>
</dbReference>
<keyword evidence="15" id="KW-1185">Reference proteome</keyword>
<evidence type="ECO:0000256" key="7">
    <source>
        <dbReference type="ARBA" id="ARBA00022842"/>
    </source>
</evidence>
<dbReference type="SUPFAM" id="SSF47807">
    <property type="entry name" value="5' to 3' exonuclease, C-terminal subdomain"/>
    <property type="match status" value="1"/>
</dbReference>
<dbReference type="Gene3D" id="3.40.50.1010">
    <property type="entry name" value="5'-nuclease"/>
    <property type="match status" value="1"/>
</dbReference>